<organism evidence="2">
    <name type="scientific">Chromera velia CCMP2878</name>
    <dbReference type="NCBI Taxonomy" id="1169474"/>
    <lineage>
        <taxon>Eukaryota</taxon>
        <taxon>Sar</taxon>
        <taxon>Alveolata</taxon>
        <taxon>Colpodellida</taxon>
        <taxon>Chromeraceae</taxon>
        <taxon>Chromera</taxon>
    </lineage>
</organism>
<proteinExistence type="predicted"/>
<dbReference type="EMBL" id="CDMZ01000662">
    <property type="protein sequence ID" value="CEM18985.1"/>
    <property type="molecule type" value="Genomic_DNA"/>
</dbReference>
<accession>A0A0G4FVE4</accession>
<feature type="compositionally biased region" description="Basic and acidic residues" evidence="1">
    <location>
        <begin position="133"/>
        <end position="142"/>
    </location>
</feature>
<dbReference type="AlphaFoldDB" id="A0A0G4FVE4"/>
<reference evidence="2" key="1">
    <citation type="submission" date="2014-11" db="EMBL/GenBank/DDBJ databases">
        <authorList>
            <person name="Otto D Thomas"/>
            <person name="Naeem Raeece"/>
        </authorList>
    </citation>
    <scope>NUCLEOTIDE SEQUENCE</scope>
</reference>
<feature type="compositionally biased region" description="Basic residues" evidence="1">
    <location>
        <begin position="113"/>
        <end position="122"/>
    </location>
</feature>
<gene>
    <name evidence="2" type="ORF">Cvel_490</name>
</gene>
<name>A0A0G4FVE4_9ALVE</name>
<protein>
    <submittedName>
        <fullName evidence="2">Uncharacterized protein</fullName>
    </submittedName>
</protein>
<evidence type="ECO:0000256" key="1">
    <source>
        <dbReference type="SAM" id="MobiDB-lite"/>
    </source>
</evidence>
<evidence type="ECO:0000313" key="2">
    <source>
        <dbReference type="EMBL" id="CEM18985.1"/>
    </source>
</evidence>
<sequence length="161" mass="17437">MVWRGNAVLPFQSLVETPSCHLGASIGQDVNIGELRFRKVPNAEQRRERGEADAEKGRRKKQEKKVSTAAAGDVKEKTPTRGSPLSVRWPAAQSKVHESAGLAAASRPSGHGGGKKRGHSPQKARAPQQPACRHRDAERQGVFERPAASSRVSPPPHVLLH</sequence>
<dbReference type="VEuPathDB" id="CryptoDB:Cvel_490"/>
<feature type="region of interest" description="Disordered" evidence="1">
    <location>
        <begin position="41"/>
        <end position="161"/>
    </location>
</feature>
<feature type="compositionally biased region" description="Basic and acidic residues" evidence="1">
    <location>
        <begin position="44"/>
        <end position="56"/>
    </location>
</feature>